<reference evidence="1 2" key="1">
    <citation type="journal article" date="2018" name="Evol. Lett.">
        <title>Horizontal gene cluster transfer increased hallucinogenic mushroom diversity.</title>
        <authorList>
            <person name="Reynolds H.T."/>
            <person name="Vijayakumar V."/>
            <person name="Gluck-Thaler E."/>
            <person name="Korotkin H.B."/>
            <person name="Matheny P.B."/>
            <person name="Slot J.C."/>
        </authorList>
    </citation>
    <scope>NUCLEOTIDE SEQUENCE [LARGE SCALE GENOMIC DNA]</scope>
    <source>
        <strain evidence="1 2">SRW20</strain>
    </source>
</reference>
<evidence type="ECO:0000313" key="2">
    <source>
        <dbReference type="Proteomes" id="UP000284706"/>
    </source>
</evidence>
<accession>A0A409Y856</accession>
<name>A0A409Y856_9AGAR</name>
<dbReference type="AlphaFoldDB" id="A0A409Y856"/>
<organism evidence="1 2">
    <name type="scientific">Gymnopilus dilepis</name>
    <dbReference type="NCBI Taxonomy" id="231916"/>
    <lineage>
        <taxon>Eukaryota</taxon>
        <taxon>Fungi</taxon>
        <taxon>Dikarya</taxon>
        <taxon>Basidiomycota</taxon>
        <taxon>Agaricomycotina</taxon>
        <taxon>Agaricomycetes</taxon>
        <taxon>Agaricomycetidae</taxon>
        <taxon>Agaricales</taxon>
        <taxon>Agaricineae</taxon>
        <taxon>Hymenogastraceae</taxon>
        <taxon>Gymnopilus</taxon>
    </lineage>
</organism>
<keyword evidence="2" id="KW-1185">Reference proteome</keyword>
<proteinExistence type="predicted"/>
<comment type="caution">
    <text evidence="1">The sequence shown here is derived from an EMBL/GenBank/DDBJ whole genome shotgun (WGS) entry which is preliminary data.</text>
</comment>
<dbReference type="Proteomes" id="UP000284706">
    <property type="component" value="Unassembled WGS sequence"/>
</dbReference>
<dbReference type="EMBL" id="NHYE01001074">
    <property type="protein sequence ID" value="PPQ99272.1"/>
    <property type="molecule type" value="Genomic_DNA"/>
</dbReference>
<evidence type="ECO:0000313" key="1">
    <source>
        <dbReference type="EMBL" id="PPQ99272.1"/>
    </source>
</evidence>
<protein>
    <submittedName>
        <fullName evidence="1">Uncharacterized protein</fullName>
    </submittedName>
</protein>
<sequence length="75" mass="7976">MACRCSLLSQYAAASSSPMYNPSVPWNPLTGIESWVSQALNPQSPKAAIQAQAFDGVGEAALLTQDYSNLTKLKS</sequence>
<dbReference type="InParanoid" id="A0A409Y856"/>
<gene>
    <name evidence="1" type="ORF">CVT26_014105</name>
</gene>